<organism evidence="6 7">
    <name type="scientific">Actinacidiphila cocklensis</name>
    <dbReference type="NCBI Taxonomy" id="887465"/>
    <lineage>
        <taxon>Bacteria</taxon>
        <taxon>Bacillati</taxon>
        <taxon>Actinomycetota</taxon>
        <taxon>Actinomycetes</taxon>
        <taxon>Kitasatosporales</taxon>
        <taxon>Streptomycetaceae</taxon>
        <taxon>Actinacidiphila</taxon>
    </lineage>
</organism>
<keyword evidence="3" id="KW-0804">Transcription</keyword>
<reference evidence="6" key="1">
    <citation type="submission" date="2021-05" db="EMBL/GenBank/DDBJ databases">
        <authorList>
            <person name="Arsene-Ploetze F."/>
        </authorList>
    </citation>
    <scope>NUCLEOTIDE SEQUENCE</scope>
    <source>
        <strain evidence="6">DSM 42138</strain>
    </source>
</reference>
<evidence type="ECO:0000259" key="5">
    <source>
        <dbReference type="PROSITE" id="PS50977"/>
    </source>
</evidence>
<dbReference type="Pfam" id="PF13305">
    <property type="entry name" value="TetR_C_33"/>
    <property type="match status" value="1"/>
</dbReference>
<dbReference type="SUPFAM" id="SSF46689">
    <property type="entry name" value="Homeodomain-like"/>
    <property type="match status" value="1"/>
</dbReference>
<dbReference type="EMBL" id="CAJSLV010000042">
    <property type="protein sequence ID" value="CAG6391878.1"/>
    <property type="molecule type" value="Genomic_DNA"/>
</dbReference>
<dbReference type="Gene3D" id="1.10.10.60">
    <property type="entry name" value="Homeodomain-like"/>
    <property type="match status" value="1"/>
</dbReference>
<accession>A0A9W4DLK4</accession>
<evidence type="ECO:0000256" key="4">
    <source>
        <dbReference type="PROSITE-ProRule" id="PRU00335"/>
    </source>
</evidence>
<dbReference type="GO" id="GO:0003700">
    <property type="term" value="F:DNA-binding transcription factor activity"/>
    <property type="evidence" value="ECO:0007669"/>
    <property type="project" value="TreeGrafter"/>
</dbReference>
<dbReference type="Proteomes" id="UP001152519">
    <property type="component" value="Unassembled WGS sequence"/>
</dbReference>
<dbReference type="RefSeq" id="WP_251485819.1">
    <property type="nucleotide sequence ID" value="NZ_CAJSLV010000042.1"/>
</dbReference>
<sequence length="188" mass="19922">MPAPEKTSLGAIVAAGRSILAAGGQDRLTMRSVADRVGVRAPSLYKHVRDRAALLAAVAEAAVDDLTARLEATDGSLEALGHAYRDFARQRPEEFRLMQSPAAPPEALARAAGPVLRMGREFVGEQDALEAARLVTAWATGFLWMEISGAFRLGGDVDRSFAYGLTQIRRALTAGDDGGPAHSRAQAP</sequence>
<comment type="caution">
    <text evidence="6">The sequence shown here is derived from an EMBL/GenBank/DDBJ whole genome shotgun (WGS) entry which is preliminary data.</text>
</comment>
<keyword evidence="2 4" id="KW-0238">DNA-binding</keyword>
<evidence type="ECO:0000313" key="6">
    <source>
        <dbReference type="EMBL" id="CAG6391878.1"/>
    </source>
</evidence>
<dbReference type="GO" id="GO:0000976">
    <property type="term" value="F:transcription cis-regulatory region binding"/>
    <property type="evidence" value="ECO:0007669"/>
    <property type="project" value="TreeGrafter"/>
</dbReference>
<dbReference type="PANTHER" id="PTHR30055:SF239">
    <property type="entry name" value="TRANSCRIPTIONAL REGULATORY PROTEIN"/>
    <property type="match status" value="1"/>
</dbReference>
<keyword evidence="1" id="KW-0805">Transcription regulation</keyword>
<dbReference type="PANTHER" id="PTHR30055">
    <property type="entry name" value="HTH-TYPE TRANSCRIPTIONAL REGULATOR RUTR"/>
    <property type="match status" value="1"/>
</dbReference>
<dbReference type="PROSITE" id="PS50977">
    <property type="entry name" value="HTH_TETR_2"/>
    <property type="match status" value="1"/>
</dbReference>
<name>A0A9W4DLK4_9ACTN</name>
<feature type="DNA-binding region" description="H-T-H motif" evidence="4">
    <location>
        <begin position="29"/>
        <end position="48"/>
    </location>
</feature>
<dbReference type="Pfam" id="PF00440">
    <property type="entry name" value="TetR_N"/>
    <property type="match status" value="1"/>
</dbReference>
<evidence type="ECO:0000313" key="7">
    <source>
        <dbReference type="Proteomes" id="UP001152519"/>
    </source>
</evidence>
<dbReference type="SUPFAM" id="SSF48498">
    <property type="entry name" value="Tetracyclin repressor-like, C-terminal domain"/>
    <property type="match status" value="1"/>
</dbReference>
<dbReference type="InterPro" id="IPR001647">
    <property type="entry name" value="HTH_TetR"/>
</dbReference>
<evidence type="ECO:0000256" key="2">
    <source>
        <dbReference type="ARBA" id="ARBA00023125"/>
    </source>
</evidence>
<keyword evidence="7" id="KW-1185">Reference proteome</keyword>
<evidence type="ECO:0000256" key="3">
    <source>
        <dbReference type="ARBA" id="ARBA00023163"/>
    </source>
</evidence>
<gene>
    <name evidence="6" type="ORF">SCOCK_140076</name>
</gene>
<dbReference type="InterPro" id="IPR009057">
    <property type="entry name" value="Homeodomain-like_sf"/>
</dbReference>
<dbReference type="Gene3D" id="1.10.357.10">
    <property type="entry name" value="Tetracycline Repressor, domain 2"/>
    <property type="match status" value="1"/>
</dbReference>
<dbReference type="AlphaFoldDB" id="A0A9W4DLK4"/>
<dbReference type="InterPro" id="IPR036271">
    <property type="entry name" value="Tet_transcr_reg_TetR-rel_C_sf"/>
</dbReference>
<dbReference type="InterPro" id="IPR050109">
    <property type="entry name" value="HTH-type_TetR-like_transc_reg"/>
</dbReference>
<evidence type="ECO:0000256" key="1">
    <source>
        <dbReference type="ARBA" id="ARBA00023015"/>
    </source>
</evidence>
<proteinExistence type="predicted"/>
<dbReference type="InterPro" id="IPR025996">
    <property type="entry name" value="MT1864/Rv1816-like_C"/>
</dbReference>
<protein>
    <submittedName>
        <fullName evidence="6">TetR family transcriptional regulator</fullName>
    </submittedName>
</protein>
<feature type="domain" description="HTH tetR-type" evidence="5">
    <location>
        <begin position="6"/>
        <end position="66"/>
    </location>
</feature>